<sequence>MKTLGIIGGMSPESTVSYYQIINREVNRRLGGNSSADIVMHSVNFETVAAMQRAGDWAGAGGMLAQSAQKLERMGAQALVLATNTMHKVAPAIEAAAGISLIHVVDATAAAVQAAGLEKVALLGTRFTMSDGFYTRRMQDLGVETVVPSESVQHEIHRIIFEELCRNRFTEAAKRDYLHAIGQLQAQGAQGVIFGCTEIGLLLKPEDCPLPVFDSAAIHALAAVDFALSDM</sequence>
<dbReference type="PANTHER" id="PTHR21198">
    <property type="entry name" value="GLUTAMATE RACEMASE"/>
    <property type="match status" value="1"/>
</dbReference>
<gene>
    <name evidence="3" type="ORF">BWD09_04810</name>
</gene>
<dbReference type="GO" id="GO:0047661">
    <property type="term" value="F:amino-acid racemase activity"/>
    <property type="evidence" value="ECO:0007669"/>
    <property type="project" value="InterPro"/>
</dbReference>
<dbReference type="Gene3D" id="3.40.50.1860">
    <property type="match status" value="2"/>
</dbReference>
<protein>
    <submittedName>
        <fullName evidence="3">Aspartate/glutamate racemase</fullName>
    </submittedName>
</protein>
<name>A0A1X3DDA5_9NEIS</name>
<dbReference type="InterPro" id="IPR015942">
    <property type="entry name" value="Asp/Glu/hydantoin_racemase"/>
</dbReference>
<dbReference type="InterPro" id="IPR004380">
    <property type="entry name" value="Asp_race"/>
</dbReference>
<dbReference type="Proteomes" id="UP000193118">
    <property type="component" value="Unassembled WGS sequence"/>
</dbReference>
<evidence type="ECO:0000313" key="4">
    <source>
        <dbReference type="Proteomes" id="UP000193118"/>
    </source>
</evidence>
<accession>A0A1X3DDA5</accession>
<dbReference type="EMBL" id="MTBO01000008">
    <property type="protein sequence ID" value="OSI17755.1"/>
    <property type="molecule type" value="Genomic_DNA"/>
</dbReference>
<dbReference type="OrthoDB" id="9803739at2"/>
<proteinExistence type="inferred from homology"/>
<evidence type="ECO:0000313" key="3">
    <source>
        <dbReference type="EMBL" id="OSI17755.1"/>
    </source>
</evidence>
<organism evidence="3 4">
    <name type="scientific">Neisseria dentiae</name>
    <dbReference type="NCBI Taxonomy" id="194197"/>
    <lineage>
        <taxon>Bacteria</taxon>
        <taxon>Pseudomonadati</taxon>
        <taxon>Pseudomonadota</taxon>
        <taxon>Betaproteobacteria</taxon>
        <taxon>Neisseriales</taxon>
        <taxon>Neisseriaceae</taxon>
        <taxon>Neisseria</taxon>
    </lineage>
</organism>
<dbReference type="PANTHER" id="PTHR21198:SF7">
    <property type="entry name" value="ASPARTATE-GLUTAMATE RACEMASE FAMILY"/>
    <property type="match status" value="1"/>
</dbReference>
<keyword evidence="4" id="KW-1185">Reference proteome</keyword>
<evidence type="ECO:0000256" key="1">
    <source>
        <dbReference type="ARBA" id="ARBA00007847"/>
    </source>
</evidence>
<dbReference type="NCBIfam" id="TIGR00035">
    <property type="entry name" value="asp_race"/>
    <property type="match status" value="1"/>
</dbReference>
<comment type="similarity">
    <text evidence="1">Belongs to the aspartate/glutamate racemases family.</text>
</comment>
<dbReference type="RefSeq" id="WP_085365580.1">
    <property type="nucleotide sequence ID" value="NZ_CAUJPZ010000005.1"/>
</dbReference>
<evidence type="ECO:0000256" key="2">
    <source>
        <dbReference type="ARBA" id="ARBA00023235"/>
    </source>
</evidence>
<dbReference type="AlphaFoldDB" id="A0A1X3DDA5"/>
<dbReference type="SUPFAM" id="SSF53681">
    <property type="entry name" value="Aspartate/glutamate racemase"/>
    <property type="match status" value="2"/>
</dbReference>
<reference evidence="4" key="1">
    <citation type="submission" date="2017-01" db="EMBL/GenBank/DDBJ databases">
        <authorList>
            <person name="Wolfgang W.J."/>
            <person name="Cole J."/>
            <person name="Wroblewski D."/>
            <person name="Mcginnis J."/>
            <person name="Musser K.A."/>
        </authorList>
    </citation>
    <scope>NUCLEOTIDE SEQUENCE [LARGE SCALE GENOMIC DNA]</scope>
    <source>
        <strain evidence="4">DSM 19151</strain>
    </source>
</reference>
<comment type="caution">
    <text evidence="3">The sequence shown here is derived from an EMBL/GenBank/DDBJ whole genome shotgun (WGS) entry which is preliminary data.</text>
</comment>
<keyword evidence="2" id="KW-0413">Isomerase</keyword>
<dbReference type="GeneID" id="94581403"/>
<dbReference type="Pfam" id="PF01177">
    <property type="entry name" value="Asp_Glu_race"/>
    <property type="match status" value="1"/>
</dbReference>
<dbReference type="InterPro" id="IPR001920">
    <property type="entry name" value="Asp/Glu_race"/>
</dbReference>
<dbReference type="STRING" id="194197.BWD09_04810"/>